<reference evidence="2 3" key="1">
    <citation type="submission" date="2019-07" db="EMBL/GenBank/DDBJ databases">
        <title>Quadrisphaera sp. strain DD2A genome sequencing and assembly.</title>
        <authorList>
            <person name="Kim I."/>
        </authorList>
    </citation>
    <scope>NUCLEOTIDE SEQUENCE [LARGE SCALE GENOMIC DNA]</scope>
    <source>
        <strain evidence="2 3">DD2A</strain>
    </source>
</reference>
<name>A0A5C8ZJJ9_9ACTN</name>
<dbReference type="RefSeq" id="WP_147924960.1">
    <property type="nucleotide sequence ID" value="NZ_VKAC01000002.1"/>
</dbReference>
<sequence>MRPKHRLVVFVPRKREVPPASDVGAESSFWADLLEGEVVVPAWSDGRWHQVEVDGEPVVGVQLAPDHVPPTWPDPAVRQQVHLDLEVDDPRAAEAEVLAKGARLLLAAHELAAAEGFRAYADPAGHPFCLTWGQA</sequence>
<dbReference type="CDD" id="cd06587">
    <property type="entry name" value="VOC"/>
    <property type="match status" value="1"/>
</dbReference>
<dbReference type="Gene3D" id="3.10.180.10">
    <property type="entry name" value="2,3-Dihydroxybiphenyl 1,2-Dioxygenase, domain 1"/>
    <property type="match status" value="1"/>
</dbReference>
<keyword evidence="3" id="KW-1185">Reference proteome</keyword>
<evidence type="ECO:0000313" key="2">
    <source>
        <dbReference type="EMBL" id="TXR57319.1"/>
    </source>
</evidence>
<proteinExistence type="predicted"/>
<gene>
    <name evidence="2" type="ORF">FMM08_03350</name>
</gene>
<dbReference type="Proteomes" id="UP000321234">
    <property type="component" value="Unassembled WGS sequence"/>
</dbReference>
<dbReference type="PANTHER" id="PTHR35908:SF1">
    <property type="entry name" value="CONSERVED PROTEIN"/>
    <property type="match status" value="1"/>
</dbReference>
<dbReference type="InterPro" id="IPR029068">
    <property type="entry name" value="Glyas_Bleomycin-R_OHBP_Dase"/>
</dbReference>
<dbReference type="AlphaFoldDB" id="A0A5C8ZJJ9"/>
<dbReference type="EMBL" id="VKAC01000002">
    <property type="protein sequence ID" value="TXR57319.1"/>
    <property type="molecule type" value="Genomic_DNA"/>
</dbReference>
<dbReference type="OrthoDB" id="1645442at2"/>
<dbReference type="PANTHER" id="PTHR35908">
    <property type="entry name" value="HYPOTHETICAL FUSION PROTEIN"/>
    <property type="match status" value="1"/>
</dbReference>
<accession>A0A5C8ZJJ9</accession>
<comment type="caution">
    <text evidence="2">The sequence shown here is derived from an EMBL/GenBank/DDBJ whole genome shotgun (WGS) entry which is preliminary data.</text>
</comment>
<dbReference type="Pfam" id="PF18029">
    <property type="entry name" value="Glyoxalase_6"/>
    <property type="match status" value="1"/>
</dbReference>
<protein>
    <submittedName>
        <fullName evidence="2">VOC family protein</fullName>
    </submittedName>
</protein>
<evidence type="ECO:0000259" key="1">
    <source>
        <dbReference type="Pfam" id="PF18029"/>
    </source>
</evidence>
<evidence type="ECO:0000313" key="3">
    <source>
        <dbReference type="Proteomes" id="UP000321234"/>
    </source>
</evidence>
<dbReference type="SUPFAM" id="SSF54593">
    <property type="entry name" value="Glyoxalase/Bleomycin resistance protein/Dihydroxybiphenyl dioxygenase"/>
    <property type="match status" value="1"/>
</dbReference>
<organism evidence="2 3">
    <name type="scientific">Quadrisphaera setariae</name>
    <dbReference type="NCBI Taxonomy" id="2593304"/>
    <lineage>
        <taxon>Bacteria</taxon>
        <taxon>Bacillati</taxon>
        <taxon>Actinomycetota</taxon>
        <taxon>Actinomycetes</taxon>
        <taxon>Kineosporiales</taxon>
        <taxon>Kineosporiaceae</taxon>
        <taxon>Quadrisphaera</taxon>
    </lineage>
</organism>
<feature type="domain" description="Glyoxalase-like" evidence="1">
    <location>
        <begin position="20"/>
        <end position="131"/>
    </location>
</feature>
<dbReference type="InterPro" id="IPR041581">
    <property type="entry name" value="Glyoxalase_6"/>
</dbReference>